<name>A0A7J7LVF6_9MAGN</name>
<organism evidence="2 3">
    <name type="scientific">Kingdonia uniflora</name>
    <dbReference type="NCBI Taxonomy" id="39325"/>
    <lineage>
        <taxon>Eukaryota</taxon>
        <taxon>Viridiplantae</taxon>
        <taxon>Streptophyta</taxon>
        <taxon>Embryophyta</taxon>
        <taxon>Tracheophyta</taxon>
        <taxon>Spermatophyta</taxon>
        <taxon>Magnoliopsida</taxon>
        <taxon>Ranunculales</taxon>
        <taxon>Circaeasteraceae</taxon>
        <taxon>Kingdonia</taxon>
    </lineage>
</organism>
<accession>A0A7J7LVF6</accession>
<evidence type="ECO:0000256" key="1">
    <source>
        <dbReference type="SAM" id="Phobius"/>
    </source>
</evidence>
<feature type="transmembrane region" description="Helical" evidence="1">
    <location>
        <begin position="20"/>
        <end position="43"/>
    </location>
</feature>
<keyword evidence="1" id="KW-0812">Transmembrane</keyword>
<reference evidence="2 3" key="1">
    <citation type="journal article" date="2020" name="IScience">
        <title>Genome Sequencing of the Endangered Kingdonia uniflora (Circaeasteraceae, Ranunculales) Reveals Potential Mechanisms of Evolutionary Specialization.</title>
        <authorList>
            <person name="Sun Y."/>
            <person name="Deng T."/>
            <person name="Zhang A."/>
            <person name="Moore M.J."/>
            <person name="Landis J.B."/>
            <person name="Lin N."/>
            <person name="Zhang H."/>
            <person name="Zhang X."/>
            <person name="Huang J."/>
            <person name="Zhang X."/>
            <person name="Sun H."/>
            <person name="Wang H."/>
        </authorList>
    </citation>
    <scope>NUCLEOTIDE SEQUENCE [LARGE SCALE GENOMIC DNA]</scope>
    <source>
        <strain evidence="2">TB1705</strain>
        <tissue evidence="2">Leaf</tissue>
    </source>
</reference>
<keyword evidence="1" id="KW-0472">Membrane</keyword>
<protein>
    <submittedName>
        <fullName evidence="2">Uncharacterized protein</fullName>
    </submittedName>
</protein>
<comment type="caution">
    <text evidence="2">The sequence shown here is derived from an EMBL/GenBank/DDBJ whole genome shotgun (WGS) entry which is preliminary data.</text>
</comment>
<keyword evidence="1" id="KW-1133">Transmembrane helix</keyword>
<evidence type="ECO:0000313" key="2">
    <source>
        <dbReference type="EMBL" id="KAF6146633.1"/>
    </source>
</evidence>
<evidence type="ECO:0000313" key="3">
    <source>
        <dbReference type="Proteomes" id="UP000541444"/>
    </source>
</evidence>
<keyword evidence="3" id="KW-1185">Reference proteome</keyword>
<sequence>NLRKKTQETSLELSPRFISFLSLTLSYSIEAFNVYSLFIGFPLGHLQNMHHKIIHCFGSNPLQNELRNKQTVAIFARTTLEVDRTTSTETLSFERLPGS</sequence>
<dbReference type="AlphaFoldDB" id="A0A7J7LVF6"/>
<feature type="non-terminal residue" evidence="2">
    <location>
        <position position="99"/>
    </location>
</feature>
<dbReference type="EMBL" id="JACGCM010001965">
    <property type="protein sequence ID" value="KAF6146633.1"/>
    <property type="molecule type" value="Genomic_DNA"/>
</dbReference>
<dbReference type="Proteomes" id="UP000541444">
    <property type="component" value="Unassembled WGS sequence"/>
</dbReference>
<feature type="non-terminal residue" evidence="2">
    <location>
        <position position="1"/>
    </location>
</feature>
<proteinExistence type="predicted"/>
<gene>
    <name evidence="2" type="ORF">GIB67_008919</name>
</gene>